<comment type="caution">
    <text evidence="3">The sequence shown here is derived from an EMBL/GenBank/DDBJ whole genome shotgun (WGS) entry which is preliminary data.</text>
</comment>
<name>A0ABP9SHD2_9ACTN</name>
<feature type="compositionally biased region" description="Low complexity" evidence="1">
    <location>
        <begin position="125"/>
        <end position="138"/>
    </location>
</feature>
<evidence type="ECO:0000256" key="2">
    <source>
        <dbReference type="SAM" id="Phobius"/>
    </source>
</evidence>
<protein>
    <submittedName>
        <fullName evidence="3">Uncharacterized protein</fullName>
    </submittedName>
</protein>
<feature type="compositionally biased region" description="Low complexity" evidence="1">
    <location>
        <begin position="155"/>
        <end position="187"/>
    </location>
</feature>
<keyword evidence="2" id="KW-0472">Membrane</keyword>
<organism evidence="3 4">
    <name type="scientific">Rugosimonospora acidiphila</name>
    <dbReference type="NCBI Taxonomy" id="556531"/>
    <lineage>
        <taxon>Bacteria</taxon>
        <taxon>Bacillati</taxon>
        <taxon>Actinomycetota</taxon>
        <taxon>Actinomycetes</taxon>
        <taxon>Micromonosporales</taxon>
        <taxon>Micromonosporaceae</taxon>
        <taxon>Rugosimonospora</taxon>
    </lineage>
</organism>
<keyword evidence="4" id="KW-1185">Reference proteome</keyword>
<keyword evidence="2" id="KW-1133">Transmembrane helix</keyword>
<evidence type="ECO:0000256" key="1">
    <source>
        <dbReference type="SAM" id="MobiDB-lite"/>
    </source>
</evidence>
<feature type="region of interest" description="Disordered" evidence="1">
    <location>
        <begin position="82"/>
        <end position="187"/>
    </location>
</feature>
<feature type="compositionally biased region" description="Low complexity" evidence="1">
    <location>
        <begin position="97"/>
        <end position="110"/>
    </location>
</feature>
<feature type="compositionally biased region" description="Gly residues" evidence="1">
    <location>
        <begin position="82"/>
        <end position="96"/>
    </location>
</feature>
<keyword evidence="2" id="KW-0812">Transmembrane</keyword>
<dbReference type="RefSeq" id="WP_345635509.1">
    <property type="nucleotide sequence ID" value="NZ_BAABJQ010000023.1"/>
</dbReference>
<dbReference type="Proteomes" id="UP001501570">
    <property type="component" value="Unassembled WGS sequence"/>
</dbReference>
<evidence type="ECO:0000313" key="3">
    <source>
        <dbReference type="EMBL" id="GAA5195201.1"/>
    </source>
</evidence>
<proteinExistence type="predicted"/>
<reference evidence="4" key="1">
    <citation type="journal article" date="2019" name="Int. J. Syst. Evol. Microbiol.">
        <title>The Global Catalogue of Microorganisms (GCM) 10K type strain sequencing project: providing services to taxonomists for standard genome sequencing and annotation.</title>
        <authorList>
            <consortium name="The Broad Institute Genomics Platform"/>
            <consortium name="The Broad Institute Genome Sequencing Center for Infectious Disease"/>
            <person name="Wu L."/>
            <person name="Ma J."/>
        </authorList>
    </citation>
    <scope>NUCLEOTIDE SEQUENCE [LARGE SCALE GENOMIC DNA]</scope>
    <source>
        <strain evidence="4">JCM 18304</strain>
    </source>
</reference>
<sequence>MLMFLAQGPATPPPAQNNFGDTLGDGVAGPTALLIIVLLGIGTALLIRNMNRHLKRLPDRFPVAASGAAAGGGIQTAGAAGVPGAGKGGTPAGSGSAGAMESSGSAPAAATGLAERGPGPRAGVEPATAPAEATAPAPRSAESQAPASRPAGSQAPASRPAESQEPAEAAPEASAAGEAASGESRPE</sequence>
<evidence type="ECO:0000313" key="4">
    <source>
        <dbReference type="Proteomes" id="UP001501570"/>
    </source>
</evidence>
<dbReference type="EMBL" id="BAABJQ010000023">
    <property type="protein sequence ID" value="GAA5195201.1"/>
    <property type="molecule type" value="Genomic_DNA"/>
</dbReference>
<feature type="transmembrane region" description="Helical" evidence="2">
    <location>
        <begin position="27"/>
        <end position="47"/>
    </location>
</feature>
<accession>A0ABP9SHD2</accession>
<gene>
    <name evidence="3" type="ORF">GCM10023322_61410</name>
</gene>